<dbReference type="GO" id="GO:0051213">
    <property type="term" value="F:dioxygenase activity"/>
    <property type="evidence" value="ECO:0007669"/>
    <property type="project" value="UniProtKB-KW"/>
</dbReference>
<keyword evidence="9" id="KW-0560">Oxidoreductase</keyword>
<comment type="cofactor">
    <cofactor evidence="1">
        <name>[3Fe-4S] cluster</name>
        <dbReference type="ChEBI" id="CHEBI:21137"/>
    </cofactor>
</comment>
<protein>
    <recommendedName>
        <fullName evidence="8">Ferredoxin</fullName>
    </recommendedName>
</protein>
<dbReference type="GO" id="GO:0005506">
    <property type="term" value="F:iron ion binding"/>
    <property type="evidence" value="ECO:0007669"/>
    <property type="project" value="UniProtKB-UniRule"/>
</dbReference>
<keyword evidence="3 8" id="KW-0479">Metal-binding</keyword>
<keyword evidence="2 8" id="KW-0813">Transport</keyword>
<comment type="function">
    <text evidence="8">Ferredoxins are iron-sulfur proteins that transfer electrons in a wide variety of metabolic reactions.</text>
</comment>
<evidence type="ECO:0000256" key="1">
    <source>
        <dbReference type="ARBA" id="ARBA00001927"/>
    </source>
</evidence>
<name>A0A222VNU1_9PSEU</name>
<dbReference type="InterPro" id="IPR001080">
    <property type="entry name" value="3Fe4S_ferredoxin"/>
</dbReference>
<evidence type="ECO:0000313" key="10">
    <source>
        <dbReference type="Proteomes" id="UP000199494"/>
    </source>
</evidence>
<dbReference type="STRING" id="530584.SAMN05421630_101676"/>
<dbReference type="PRINTS" id="PR00352">
    <property type="entry name" value="3FE4SFRDOXIN"/>
</dbReference>
<reference evidence="9 10" key="1">
    <citation type="submission" date="2016-10" db="EMBL/GenBank/DDBJ databases">
        <authorList>
            <person name="de Groot N.N."/>
        </authorList>
    </citation>
    <scope>NUCLEOTIDE SEQUENCE [LARGE SCALE GENOMIC DNA]</scope>
    <source>
        <strain evidence="9 10">CGMCC 4.5506</strain>
    </source>
</reference>
<keyword evidence="10" id="KW-1185">Reference proteome</keyword>
<evidence type="ECO:0000256" key="2">
    <source>
        <dbReference type="ARBA" id="ARBA00022448"/>
    </source>
</evidence>
<keyword evidence="6 8" id="KW-0411">Iron-sulfur</keyword>
<dbReference type="GO" id="GO:0051538">
    <property type="term" value="F:3 iron, 4 sulfur cluster binding"/>
    <property type="evidence" value="ECO:0007669"/>
    <property type="project" value="UniProtKB-KW"/>
</dbReference>
<dbReference type="KEGG" id="pmad:BAY61_11530"/>
<dbReference type="GO" id="GO:0009055">
    <property type="term" value="F:electron transfer activity"/>
    <property type="evidence" value="ECO:0007669"/>
    <property type="project" value="UniProtKB-UniRule"/>
</dbReference>
<dbReference type="Gene3D" id="3.30.70.20">
    <property type="match status" value="1"/>
</dbReference>
<dbReference type="OrthoDB" id="14703at2"/>
<dbReference type="RefSeq" id="WP_091796969.1">
    <property type="nucleotide sequence ID" value="NZ_CP016353.1"/>
</dbReference>
<organism evidence="9 10">
    <name type="scientific">Prauserella marina</name>
    <dbReference type="NCBI Taxonomy" id="530584"/>
    <lineage>
        <taxon>Bacteria</taxon>
        <taxon>Bacillati</taxon>
        <taxon>Actinomycetota</taxon>
        <taxon>Actinomycetes</taxon>
        <taxon>Pseudonocardiales</taxon>
        <taxon>Pseudonocardiaceae</taxon>
        <taxon>Prauserella</taxon>
    </lineage>
</organism>
<gene>
    <name evidence="9" type="ORF">SAMN05421630_101676</name>
</gene>
<evidence type="ECO:0000256" key="7">
    <source>
        <dbReference type="ARBA" id="ARBA00023291"/>
    </source>
</evidence>
<evidence type="ECO:0000313" key="9">
    <source>
        <dbReference type="EMBL" id="SDC16890.1"/>
    </source>
</evidence>
<sequence>MKVRVDEDKCCGFAACLSTAPELFDIDDDQIAVVLVDGEVPERLHGCARDAAQACPTDAIVVEE</sequence>
<keyword evidence="9" id="KW-0223">Dioxygenase</keyword>
<dbReference type="Pfam" id="PF13459">
    <property type="entry name" value="Fer4_15"/>
    <property type="match status" value="1"/>
</dbReference>
<accession>A0A222VNU1</accession>
<dbReference type="InterPro" id="IPR017896">
    <property type="entry name" value="4Fe4S_Fe-S-bd"/>
</dbReference>
<dbReference type="Proteomes" id="UP000199494">
    <property type="component" value="Unassembled WGS sequence"/>
</dbReference>
<evidence type="ECO:0000256" key="8">
    <source>
        <dbReference type="RuleBase" id="RU368020"/>
    </source>
</evidence>
<keyword evidence="7" id="KW-0003">3Fe-4S</keyword>
<dbReference type="PANTHER" id="PTHR36923">
    <property type="entry name" value="FERREDOXIN"/>
    <property type="match status" value="1"/>
</dbReference>
<keyword evidence="4 8" id="KW-0249">Electron transport</keyword>
<proteinExistence type="predicted"/>
<dbReference type="SUPFAM" id="SSF54862">
    <property type="entry name" value="4Fe-4S ferredoxins"/>
    <property type="match status" value="1"/>
</dbReference>
<dbReference type="PROSITE" id="PS51379">
    <property type="entry name" value="4FE4S_FER_2"/>
    <property type="match status" value="1"/>
</dbReference>
<evidence type="ECO:0000256" key="5">
    <source>
        <dbReference type="ARBA" id="ARBA00023004"/>
    </source>
</evidence>
<evidence type="ECO:0000256" key="6">
    <source>
        <dbReference type="ARBA" id="ARBA00023014"/>
    </source>
</evidence>
<keyword evidence="5 8" id="KW-0408">Iron</keyword>
<dbReference type="EMBL" id="FMZE01000001">
    <property type="protein sequence ID" value="SDC16890.1"/>
    <property type="molecule type" value="Genomic_DNA"/>
</dbReference>
<dbReference type="PANTHER" id="PTHR36923:SF3">
    <property type="entry name" value="FERREDOXIN"/>
    <property type="match status" value="1"/>
</dbReference>
<evidence type="ECO:0000256" key="4">
    <source>
        <dbReference type="ARBA" id="ARBA00022982"/>
    </source>
</evidence>
<dbReference type="AlphaFoldDB" id="A0A222VNU1"/>
<dbReference type="InterPro" id="IPR051269">
    <property type="entry name" value="Fe-S_cluster_ET"/>
</dbReference>
<evidence type="ECO:0000256" key="3">
    <source>
        <dbReference type="ARBA" id="ARBA00022723"/>
    </source>
</evidence>